<dbReference type="GO" id="GO:0006450">
    <property type="term" value="P:regulation of translational fidelity"/>
    <property type="evidence" value="ECO:0007669"/>
    <property type="project" value="TreeGrafter"/>
</dbReference>
<evidence type="ECO:0000256" key="12">
    <source>
        <dbReference type="SAM" id="MobiDB-lite"/>
    </source>
</evidence>
<dbReference type="PANTHER" id="PTHR17490:SF16">
    <property type="entry name" value="THREONYLCARBAMOYL-AMP SYNTHASE"/>
    <property type="match status" value="1"/>
</dbReference>
<protein>
    <recommendedName>
        <fullName evidence="10">L-threonylcarbamoyladenylate synthase</fullName>
        <ecNumber evidence="3">2.7.7.87</ecNumber>
    </recommendedName>
    <alternativeName>
        <fullName evidence="10">L-threonylcarbamoyladenylate synthase</fullName>
    </alternativeName>
</protein>
<dbReference type="OrthoDB" id="9814580at2"/>
<evidence type="ECO:0000259" key="13">
    <source>
        <dbReference type="PROSITE" id="PS51163"/>
    </source>
</evidence>
<dbReference type="GO" id="GO:0000049">
    <property type="term" value="F:tRNA binding"/>
    <property type="evidence" value="ECO:0007669"/>
    <property type="project" value="TreeGrafter"/>
</dbReference>
<comment type="similarity">
    <text evidence="2">Belongs to the SUA5 family.</text>
</comment>
<feature type="domain" description="YrdC-like" evidence="13">
    <location>
        <begin position="25"/>
        <end position="211"/>
    </location>
</feature>
<evidence type="ECO:0000256" key="10">
    <source>
        <dbReference type="ARBA" id="ARBA00029774"/>
    </source>
</evidence>
<proteinExistence type="inferred from homology"/>
<dbReference type="InterPro" id="IPR017945">
    <property type="entry name" value="DHBP_synth_RibB-like_a/b_dom"/>
</dbReference>
<keyword evidence="4" id="KW-0963">Cytoplasm</keyword>
<dbReference type="PROSITE" id="PS51163">
    <property type="entry name" value="YRDC"/>
    <property type="match status" value="1"/>
</dbReference>
<dbReference type="AlphaFoldDB" id="A0A4R7J844"/>
<dbReference type="RefSeq" id="WP_133754127.1">
    <property type="nucleotide sequence ID" value="NZ_SOAW01000001.1"/>
</dbReference>
<dbReference type="GO" id="GO:0005737">
    <property type="term" value="C:cytoplasm"/>
    <property type="evidence" value="ECO:0007669"/>
    <property type="project" value="UniProtKB-SubCell"/>
</dbReference>
<keyword evidence="6" id="KW-0819">tRNA processing</keyword>
<evidence type="ECO:0000313" key="14">
    <source>
        <dbReference type="EMBL" id="TDT33650.1"/>
    </source>
</evidence>
<feature type="region of interest" description="Disordered" evidence="12">
    <location>
        <begin position="225"/>
        <end position="245"/>
    </location>
</feature>
<evidence type="ECO:0000256" key="2">
    <source>
        <dbReference type="ARBA" id="ARBA00007663"/>
    </source>
</evidence>
<dbReference type="PANTHER" id="PTHR17490">
    <property type="entry name" value="SUA5"/>
    <property type="match status" value="1"/>
</dbReference>
<dbReference type="SUPFAM" id="SSF55821">
    <property type="entry name" value="YrdC/RibB"/>
    <property type="match status" value="1"/>
</dbReference>
<evidence type="ECO:0000256" key="3">
    <source>
        <dbReference type="ARBA" id="ARBA00012584"/>
    </source>
</evidence>
<dbReference type="Gene3D" id="3.90.870.10">
    <property type="entry name" value="DHBP synthase"/>
    <property type="match status" value="1"/>
</dbReference>
<gene>
    <name evidence="14" type="ORF">CLV29_1274</name>
</gene>
<dbReference type="NCBIfam" id="TIGR00057">
    <property type="entry name" value="L-threonylcarbamoyladenylate synthase"/>
    <property type="match status" value="1"/>
</dbReference>
<keyword evidence="15" id="KW-1185">Reference proteome</keyword>
<evidence type="ECO:0000256" key="9">
    <source>
        <dbReference type="ARBA" id="ARBA00022840"/>
    </source>
</evidence>
<dbReference type="InterPro" id="IPR050156">
    <property type="entry name" value="TC-AMP_synthase_SUA5"/>
</dbReference>
<name>A0A4R7J844_9ACTN</name>
<evidence type="ECO:0000256" key="11">
    <source>
        <dbReference type="ARBA" id="ARBA00048366"/>
    </source>
</evidence>
<evidence type="ECO:0000256" key="6">
    <source>
        <dbReference type="ARBA" id="ARBA00022694"/>
    </source>
</evidence>
<sequence length="245" mass="25423">MSSTDRPGVPGDPAPSRILPTDDVGEAAARARRLIVAGKCVVLPTDTVYGIAADAFDAEAVQRLLDAKGRGRDMPPPVLVADPEVAMALASDVPPAARELMERFWPGPLTLVLTAQRSLRLDLGDADGTVAIRIPDHEIARAVLRVTGPLAVSSANKTGQPAARTAQEAELQLGLSVAGYLDAGRSSDGPSSTIVDFVSTPDGALLRVGGIGVEELREVLPALHVPPELAQPEGTESAKGRPNDA</sequence>
<keyword evidence="5" id="KW-0808">Transferase</keyword>
<feature type="region of interest" description="Disordered" evidence="12">
    <location>
        <begin position="1"/>
        <end position="22"/>
    </location>
</feature>
<comment type="catalytic activity">
    <reaction evidence="11">
        <text>L-threonine + hydrogencarbonate + ATP = L-threonylcarbamoyladenylate + diphosphate + H2O</text>
        <dbReference type="Rhea" id="RHEA:36407"/>
        <dbReference type="ChEBI" id="CHEBI:15377"/>
        <dbReference type="ChEBI" id="CHEBI:17544"/>
        <dbReference type="ChEBI" id="CHEBI:30616"/>
        <dbReference type="ChEBI" id="CHEBI:33019"/>
        <dbReference type="ChEBI" id="CHEBI:57926"/>
        <dbReference type="ChEBI" id="CHEBI:73682"/>
        <dbReference type="EC" id="2.7.7.87"/>
    </reaction>
</comment>
<evidence type="ECO:0000256" key="1">
    <source>
        <dbReference type="ARBA" id="ARBA00004496"/>
    </source>
</evidence>
<dbReference type="EC" id="2.7.7.87" evidence="3"/>
<evidence type="ECO:0000256" key="4">
    <source>
        <dbReference type="ARBA" id="ARBA00022490"/>
    </source>
</evidence>
<evidence type="ECO:0000256" key="5">
    <source>
        <dbReference type="ARBA" id="ARBA00022679"/>
    </source>
</evidence>
<keyword evidence="7" id="KW-0548">Nucleotidyltransferase</keyword>
<accession>A0A4R7J844</accession>
<organism evidence="14 15">
    <name type="scientific">Naumannella halotolerans</name>
    <dbReference type="NCBI Taxonomy" id="993414"/>
    <lineage>
        <taxon>Bacteria</taxon>
        <taxon>Bacillati</taxon>
        <taxon>Actinomycetota</taxon>
        <taxon>Actinomycetes</taxon>
        <taxon>Propionibacteriales</taxon>
        <taxon>Propionibacteriaceae</taxon>
        <taxon>Naumannella</taxon>
    </lineage>
</organism>
<dbReference type="GO" id="GO:0003725">
    <property type="term" value="F:double-stranded RNA binding"/>
    <property type="evidence" value="ECO:0007669"/>
    <property type="project" value="InterPro"/>
</dbReference>
<reference evidence="14 15" key="1">
    <citation type="submission" date="2019-03" db="EMBL/GenBank/DDBJ databases">
        <title>Genomic Encyclopedia of Archaeal and Bacterial Type Strains, Phase II (KMG-II): from individual species to whole genera.</title>
        <authorList>
            <person name="Goeker M."/>
        </authorList>
    </citation>
    <scope>NUCLEOTIDE SEQUENCE [LARGE SCALE GENOMIC DNA]</scope>
    <source>
        <strain evidence="14 15">DSM 24323</strain>
    </source>
</reference>
<evidence type="ECO:0000256" key="8">
    <source>
        <dbReference type="ARBA" id="ARBA00022741"/>
    </source>
</evidence>
<dbReference type="EMBL" id="SOAW01000001">
    <property type="protein sequence ID" value="TDT33650.1"/>
    <property type="molecule type" value="Genomic_DNA"/>
</dbReference>
<dbReference type="Proteomes" id="UP000295371">
    <property type="component" value="Unassembled WGS sequence"/>
</dbReference>
<evidence type="ECO:0000313" key="15">
    <source>
        <dbReference type="Proteomes" id="UP000295371"/>
    </source>
</evidence>
<comment type="subcellular location">
    <subcellularLocation>
        <location evidence="1">Cytoplasm</location>
    </subcellularLocation>
</comment>
<dbReference type="GO" id="GO:0005524">
    <property type="term" value="F:ATP binding"/>
    <property type="evidence" value="ECO:0007669"/>
    <property type="project" value="UniProtKB-KW"/>
</dbReference>
<keyword evidence="8" id="KW-0547">Nucleotide-binding</keyword>
<feature type="compositionally biased region" description="Basic and acidic residues" evidence="12">
    <location>
        <begin position="236"/>
        <end position="245"/>
    </location>
</feature>
<keyword evidence="9" id="KW-0067">ATP-binding</keyword>
<comment type="caution">
    <text evidence="14">The sequence shown here is derived from an EMBL/GenBank/DDBJ whole genome shotgun (WGS) entry which is preliminary data.</text>
</comment>
<dbReference type="Pfam" id="PF01300">
    <property type="entry name" value="Sua5_yciO_yrdC"/>
    <property type="match status" value="1"/>
</dbReference>
<dbReference type="GO" id="GO:0061710">
    <property type="term" value="F:L-threonylcarbamoyladenylate synthase"/>
    <property type="evidence" value="ECO:0007669"/>
    <property type="project" value="UniProtKB-EC"/>
</dbReference>
<evidence type="ECO:0000256" key="7">
    <source>
        <dbReference type="ARBA" id="ARBA00022695"/>
    </source>
</evidence>
<dbReference type="GO" id="GO:0008033">
    <property type="term" value="P:tRNA processing"/>
    <property type="evidence" value="ECO:0007669"/>
    <property type="project" value="UniProtKB-KW"/>
</dbReference>
<dbReference type="InterPro" id="IPR006070">
    <property type="entry name" value="Sua5-like_dom"/>
</dbReference>